<dbReference type="InterPro" id="IPR001789">
    <property type="entry name" value="Sig_transdc_resp-reg_receiver"/>
</dbReference>
<dbReference type="RefSeq" id="WP_161036860.1">
    <property type="nucleotide sequence ID" value="NZ_WWCL01000005.1"/>
</dbReference>
<comment type="caution">
    <text evidence="3">The sequence shown here is derived from an EMBL/GenBank/DDBJ whole genome shotgun (WGS) entry which is preliminary data.</text>
</comment>
<dbReference type="Pfam" id="PF12728">
    <property type="entry name" value="HTH_17"/>
    <property type="match status" value="1"/>
</dbReference>
<evidence type="ECO:0000259" key="2">
    <source>
        <dbReference type="PROSITE" id="PS50110"/>
    </source>
</evidence>
<keyword evidence="1" id="KW-0597">Phosphoprotein</keyword>
<dbReference type="AlphaFoldDB" id="A0A845I5P7"/>
<evidence type="ECO:0000256" key="1">
    <source>
        <dbReference type="PROSITE-ProRule" id="PRU00169"/>
    </source>
</evidence>
<sequence>MKNTSRASAVCTTQRAASILGISVSSVQRLVEAGAIGAWKTRGGHRRLPLAEVLAYKAQPGHQLLEPGQSDHLRILMIEGSAERREQFQRRYSQWHLPATLEFSRNIYQAMLELARQQPDLLLVDLESNGINGCIMLNTLVGDSKLWTMHIVILSEHDAATLAERGVLPQGTVFFGRTVKAEELRDYLQARCAQQVRSSALATAVPPPALPVAAPVAAVCKQQGHAPLAQSMPSSSGAMPGAI</sequence>
<protein>
    <submittedName>
        <fullName evidence="3">Excisionase family DNA-binding protein</fullName>
    </submittedName>
</protein>
<name>A0A845I5P7_9BURK</name>
<feature type="modified residue" description="4-aspartylphosphate" evidence="1">
    <location>
        <position position="125"/>
    </location>
</feature>
<evidence type="ECO:0000313" key="3">
    <source>
        <dbReference type="EMBL" id="MYN47451.1"/>
    </source>
</evidence>
<organism evidence="3 4">
    <name type="scientific">Duganella fentianensis</name>
    <dbReference type="NCBI Taxonomy" id="2692177"/>
    <lineage>
        <taxon>Bacteria</taxon>
        <taxon>Pseudomonadati</taxon>
        <taxon>Pseudomonadota</taxon>
        <taxon>Betaproteobacteria</taxon>
        <taxon>Burkholderiales</taxon>
        <taxon>Oxalobacteraceae</taxon>
        <taxon>Telluria group</taxon>
        <taxon>Duganella</taxon>
    </lineage>
</organism>
<dbReference type="Gene3D" id="3.40.50.2300">
    <property type="match status" value="1"/>
</dbReference>
<dbReference type="InterPro" id="IPR011006">
    <property type="entry name" value="CheY-like_superfamily"/>
</dbReference>
<reference evidence="3" key="1">
    <citation type="submission" date="2019-12" db="EMBL/GenBank/DDBJ databases">
        <title>Novel species isolated from a subtropical stream in China.</title>
        <authorList>
            <person name="Lu H."/>
        </authorList>
    </citation>
    <scope>NUCLEOTIDE SEQUENCE [LARGE SCALE GENOMIC DNA]</scope>
    <source>
        <strain evidence="3">FT93W</strain>
    </source>
</reference>
<evidence type="ECO:0000313" key="4">
    <source>
        <dbReference type="Proteomes" id="UP000444316"/>
    </source>
</evidence>
<dbReference type="GO" id="GO:0000160">
    <property type="term" value="P:phosphorelay signal transduction system"/>
    <property type="evidence" value="ECO:0007669"/>
    <property type="project" value="InterPro"/>
</dbReference>
<dbReference type="NCBIfam" id="TIGR01764">
    <property type="entry name" value="excise"/>
    <property type="match status" value="1"/>
</dbReference>
<keyword evidence="4" id="KW-1185">Reference proteome</keyword>
<gene>
    <name evidence="3" type="ORF">GTP23_20615</name>
</gene>
<dbReference type="PROSITE" id="PS50110">
    <property type="entry name" value="RESPONSE_REGULATORY"/>
    <property type="match status" value="1"/>
</dbReference>
<feature type="domain" description="Response regulatory" evidence="2">
    <location>
        <begin position="74"/>
        <end position="192"/>
    </location>
</feature>
<dbReference type="Proteomes" id="UP000444316">
    <property type="component" value="Unassembled WGS sequence"/>
</dbReference>
<keyword evidence="3" id="KW-0238">DNA-binding</keyword>
<dbReference type="InterPro" id="IPR041657">
    <property type="entry name" value="HTH_17"/>
</dbReference>
<dbReference type="GO" id="GO:0003677">
    <property type="term" value="F:DNA binding"/>
    <property type="evidence" value="ECO:0007669"/>
    <property type="project" value="UniProtKB-KW"/>
</dbReference>
<proteinExistence type="predicted"/>
<dbReference type="EMBL" id="WWCL01000005">
    <property type="protein sequence ID" value="MYN47451.1"/>
    <property type="molecule type" value="Genomic_DNA"/>
</dbReference>
<accession>A0A845I5P7</accession>
<dbReference type="SUPFAM" id="SSF52172">
    <property type="entry name" value="CheY-like"/>
    <property type="match status" value="1"/>
</dbReference>
<dbReference type="InterPro" id="IPR010093">
    <property type="entry name" value="SinI_DNA-bd"/>
</dbReference>